<dbReference type="GeneID" id="37025109"/>
<dbReference type="InterPro" id="IPR050727">
    <property type="entry name" value="GH43_arabinanases"/>
</dbReference>
<reference evidence="2 3" key="1">
    <citation type="journal article" date="2018" name="Mol. Biol. Evol.">
        <title>Broad Genomic Sampling Reveals a Smut Pathogenic Ancestry of the Fungal Clade Ustilaginomycotina.</title>
        <authorList>
            <person name="Kijpornyongpan T."/>
            <person name="Mondo S.J."/>
            <person name="Barry K."/>
            <person name="Sandor L."/>
            <person name="Lee J."/>
            <person name="Lipzen A."/>
            <person name="Pangilinan J."/>
            <person name="LaButti K."/>
            <person name="Hainaut M."/>
            <person name="Henrissat B."/>
            <person name="Grigoriev I.V."/>
            <person name="Spatafora J.W."/>
            <person name="Aime M.C."/>
        </authorList>
    </citation>
    <scope>NUCLEOTIDE SEQUENCE [LARGE SCALE GENOMIC DNA]</scope>
    <source>
        <strain evidence="2 3">MCA 5214</strain>
    </source>
</reference>
<dbReference type="PANTHER" id="PTHR43301:SF3">
    <property type="entry name" value="ARABINAN ENDO-1,5-ALPHA-L-ARABINOSIDASE A-RELATED"/>
    <property type="match status" value="1"/>
</dbReference>
<dbReference type="OrthoDB" id="19657at2759"/>
<evidence type="ECO:0000256" key="1">
    <source>
        <dbReference type="SAM" id="SignalP"/>
    </source>
</evidence>
<evidence type="ECO:0008006" key="4">
    <source>
        <dbReference type="Google" id="ProtNLM"/>
    </source>
</evidence>
<feature type="signal peptide" evidence="1">
    <location>
        <begin position="1"/>
        <end position="26"/>
    </location>
</feature>
<evidence type="ECO:0000313" key="2">
    <source>
        <dbReference type="EMBL" id="PWN29843.1"/>
    </source>
</evidence>
<sequence length="362" mass="40606">MLARMFCRLSKLTLLAIASLYCLAQAAPSLPRADAASEYVGYLFLHFYDNYRAPGDYSTYPAGEQVFGHLSNGNNPLPYRPLKGGAPLLRSTVGTRGVRDFYLASRPDESQHYIIATDLNQTAAGGFGGAFLSRSLVIWDSKGSSLTQWEPPRLVEVVPPNFRMAWAPEAVWVAAKNQFMVFWASNAYGDERHVGKPNEDKIYRSFTSDFKTFTPPELYHELPNGLNTIDMTIHPTGGASRPNEYVRFQKREDLGRCYGEVSENGIDGPWTRIGDDNSFVNPDSNGEACLFFQSNTNSAEWFVFVDQYGRNPAGYYPYLAVNGITKDGYRDLGLQELPKLLKHGTIKKVTRAQYDEIQARWG</sequence>
<dbReference type="Proteomes" id="UP000245884">
    <property type="component" value="Unassembled WGS sequence"/>
</dbReference>
<dbReference type="STRING" id="1569628.A0A316V0Z7"/>
<accession>A0A316V0Z7</accession>
<dbReference type="CDD" id="cd08983">
    <property type="entry name" value="GH43_Bt3655-like"/>
    <property type="match status" value="1"/>
</dbReference>
<evidence type="ECO:0000313" key="3">
    <source>
        <dbReference type="Proteomes" id="UP000245884"/>
    </source>
</evidence>
<name>A0A316V0Z7_9BASI</name>
<dbReference type="PANTHER" id="PTHR43301">
    <property type="entry name" value="ARABINAN ENDO-1,5-ALPHA-L-ARABINOSIDASE"/>
    <property type="match status" value="1"/>
</dbReference>
<dbReference type="RefSeq" id="XP_025364455.1">
    <property type="nucleotide sequence ID" value="XM_025503286.1"/>
</dbReference>
<gene>
    <name evidence="2" type="ORF">BDZ90DRAFT_120546</name>
</gene>
<keyword evidence="3" id="KW-1185">Reference proteome</keyword>
<protein>
    <recommendedName>
        <fullName evidence="4">Glycoside hydrolase family 43 protein</fullName>
    </recommendedName>
</protein>
<dbReference type="EMBL" id="KZ819663">
    <property type="protein sequence ID" value="PWN29843.1"/>
    <property type="molecule type" value="Genomic_DNA"/>
</dbReference>
<keyword evidence="1" id="KW-0732">Signal</keyword>
<organism evidence="2 3">
    <name type="scientific">Jaminaea rosea</name>
    <dbReference type="NCBI Taxonomy" id="1569628"/>
    <lineage>
        <taxon>Eukaryota</taxon>
        <taxon>Fungi</taxon>
        <taxon>Dikarya</taxon>
        <taxon>Basidiomycota</taxon>
        <taxon>Ustilaginomycotina</taxon>
        <taxon>Exobasidiomycetes</taxon>
        <taxon>Microstromatales</taxon>
        <taxon>Microstromatales incertae sedis</taxon>
        <taxon>Jaminaea</taxon>
    </lineage>
</organism>
<dbReference type="AlphaFoldDB" id="A0A316V0Z7"/>
<dbReference type="SUPFAM" id="SSF75005">
    <property type="entry name" value="Arabinanase/levansucrase/invertase"/>
    <property type="match status" value="1"/>
</dbReference>
<dbReference type="InterPro" id="IPR023296">
    <property type="entry name" value="Glyco_hydro_beta-prop_sf"/>
</dbReference>
<proteinExistence type="predicted"/>
<feature type="chain" id="PRO_5016391948" description="Glycoside hydrolase family 43 protein" evidence="1">
    <location>
        <begin position="27"/>
        <end position="362"/>
    </location>
</feature>